<protein>
    <submittedName>
        <fullName evidence="2">ABC transporter permease</fullName>
    </submittedName>
</protein>
<name>A0A9E2SC87_9BACT</name>
<comment type="caution">
    <text evidence="2">The sequence shown here is derived from an EMBL/GenBank/DDBJ whole genome shotgun (WGS) entry which is preliminary data.</text>
</comment>
<organism evidence="2 3">
    <name type="scientific">Pinibacter aurantiacus</name>
    <dbReference type="NCBI Taxonomy" id="2851599"/>
    <lineage>
        <taxon>Bacteria</taxon>
        <taxon>Pseudomonadati</taxon>
        <taxon>Bacteroidota</taxon>
        <taxon>Chitinophagia</taxon>
        <taxon>Chitinophagales</taxon>
        <taxon>Chitinophagaceae</taxon>
        <taxon>Pinibacter</taxon>
    </lineage>
</organism>
<keyword evidence="1" id="KW-1133">Transmembrane helix</keyword>
<dbReference type="RefSeq" id="WP_217792447.1">
    <property type="nucleotide sequence ID" value="NZ_JAHSPG010000013.1"/>
</dbReference>
<dbReference type="Pfam" id="PF12730">
    <property type="entry name" value="ABC2_membrane_4"/>
    <property type="match status" value="1"/>
</dbReference>
<dbReference type="Proteomes" id="UP000812270">
    <property type="component" value="Unassembled WGS sequence"/>
</dbReference>
<feature type="transmembrane region" description="Helical" evidence="1">
    <location>
        <begin position="12"/>
        <end position="32"/>
    </location>
</feature>
<feature type="transmembrane region" description="Helical" evidence="1">
    <location>
        <begin position="150"/>
        <end position="172"/>
    </location>
</feature>
<gene>
    <name evidence="2" type="ORF">KTO63_16280</name>
</gene>
<feature type="transmembrane region" description="Helical" evidence="1">
    <location>
        <begin position="245"/>
        <end position="263"/>
    </location>
</feature>
<feature type="transmembrane region" description="Helical" evidence="1">
    <location>
        <begin position="110"/>
        <end position="138"/>
    </location>
</feature>
<dbReference type="AlphaFoldDB" id="A0A9E2SC87"/>
<dbReference type="EMBL" id="JAHSPG010000013">
    <property type="protein sequence ID" value="MBV4358723.1"/>
    <property type="molecule type" value="Genomic_DNA"/>
</dbReference>
<sequence>MTNLLKIEWLKIKAYPAFWWVLVITAISYPAVNYTMSIAYHHFLDDPKMAALKLMIGNPFAFNEVWHTVAYFSSWFVLFPAIIVIMLITNEYTFKTYRQNVIDGWSRNQFLLAKLLNVFVISIIITGLYLVVCLLIGMKNTTASDKAGPSGTYFIAYFFLQTFSQLSIAFIIGFFSRKSFIALSVFLFLFLILEPILTKMFEIKDIAVGHFLPFEISDRMIPPPAFFGRMDPAAYDLAMKNASHHFLYTLVFTMFVWIGCFRFNRMKDL</sequence>
<evidence type="ECO:0000313" key="3">
    <source>
        <dbReference type="Proteomes" id="UP000812270"/>
    </source>
</evidence>
<feature type="transmembrane region" description="Helical" evidence="1">
    <location>
        <begin position="69"/>
        <end position="89"/>
    </location>
</feature>
<keyword evidence="3" id="KW-1185">Reference proteome</keyword>
<evidence type="ECO:0000313" key="2">
    <source>
        <dbReference type="EMBL" id="MBV4358723.1"/>
    </source>
</evidence>
<feature type="transmembrane region" description="Helical" evidence="1">
    <location>
        <begin position="179"/>
        <end position="197"/>
    </location>
</feature>
<proteinExistence type="predicted"/>
<accession>A0A9E2SC87</accession>
<reference evidence="2" key="1">
    <citation type="submission" date="2021-06" db="EMBL/GenBank/DDBJ databases">
        <authorList>
            <person name="Huq M.A."/>
        </authorList>
    </citation>
    <scope>NUCLEOTIDE SEQUENCE</scope>
    <source>
        <strain evidence="2">MAH-26</strain>
    </source>
</reference>
<keyword evidence="1" id="KW-0812">Transmembrane</keyword>
<keyword evidence="1" id="KW-0472">Membrane</keyword>
<evidence type="ECO:0000256" key="1">
    <source>
        <dbReference type="SAM" id="Phobius"/>
    </source>
</evidence>